<evidence type="ECO:0000256" key="1">
    <source>
        <dbReference type="SAM" id="MobiDB-lite"/>
    </source>
</evidence>
<dbReference type="Proteomes" id="UP000235672">
    <property type="component" value="Unassembled WGS sequence"/>
</dbReference>
<evidence type="ECO:0000313" key="4">
    <source>
        <dbReference type="Proteomes" id="UP000235672"/>
    </source>
</evidence>
<evidence type="ECO:0000313" key="3">
    <source>
        <dbReference type="EMBL" id="PMD21991.1"/>
    </source>
</evidence>
<protein>
    <submittedName>
        <fullName evidence="3">Uncharacterized protein</fullName>
    </submittedName>
</protein>
<reference evidence="3 4" key="1">
    <citation type="submission" date="2016-05" db="EMBL/GenBank/DDBJ databases">
        <title>A degradative enzymes factory behind the ericoid mycorrhizal symbiosis.</title>
        <authorList>
            <consortium name="DOE Joint Genome Institute"/>
            <person name="Martino E."/>
            <person name="Morin E."/>
            <person name="Grelet G."/>
            <person name="Kuo A."/>
            <person name="Kohler A."/>
            <person name="Daghino S."/>
            <person name="Barry K."/>
            <person name="Choi C."/>
            <person name="Cichocki N."/>
            <person name="Clum A."/>
            <person name="Copeland A."/>
            <person name="Hainaut M."/>
            <person name="Haridas S."/>
            <person name="Labutti K."/>
            <person name="Lindquist E."/>
            <person name="Lipzen A."/>
            <person name="Khouja H.-R."/>
            <person name="Murat C."/>
            <person name="Ohm R."/>
            <person name="Olson A."/>
            <person name="Spatafora J."/>
            <person name="Veneault-Fourrey C."/>
            <person name="Henrissat B."/>
            <person name="Grigoriev I."/>
            <person name="Martin F."/>
            <person name="Perotto S."/>
        </authorList>
    </citation>
    <scope>NUCLEOTIDE SEQUENCE [LARGE SCALE GENOMIC DNA]</scope>
    <source>
        <strain evidence="3 4">UAMH 7357</strain>
    </source>
</reference>
<evidence type="ECO:0000256" key="2">
    <source>
        <dbReference type="SAM" id="Phobius"/>
    </source>
</evidence>
<feature type="transmembrane region" description="Helical" evidence="2">
    <location>
        <begin position="194"/>
        <end position="213"/>
    </location>
</feature>
<sequence length="263" mass="28972">MSSCTLSWHEKNSRERESNSTPECPSCRASSSLIDPGFLALIGRLIKESAAFATLIASAILIDIYGPSHGRALTLSSLDEEGNDLSRDTEPALSVYCRKLAKLGRRVVEEYSVLAKIATRIASLADTLHLPQLLEDPSPQLFFAACLAFAFAVAALQHLHKKDLYMNRILVSGLILGCAAAYQSTNSVMELKSYLAWSAIIALLLNVLVHLALRLWQGPQRNNNGLETEVQLHDKSCERKEGQDDGFYSQGLRHPDIHEVRGN</sequence>
<accession>A0A2J6Q6W4</accession>
<feature type="compositionally biased region" description="Polar residues" evidence="1">
    <location>
        <begin position="19"/>
        <end position="28"/>
    </location>
</feature>
<keyword evidence="2" id="KW-0812">Transmembrane</keyword>
<feature type="compositionally biased region" description="Basic and acidic residues" evidence="1">
    <location>
        <begin position="8"/>
        <end position="18"/>
    </location>
</feature>
<feature type="region of interest" description="Disordered" evidence="1">
    <location>
        <begin position="1"/>
        <end position="28"/>
    </location>
</feature>
<keyword evidence="2" id="KW-1133">Transmembrane helix</keyword>
<dbReference type="OrthoDB" id="10492979at2759"/>
<name>A0A2J6Q6W4_9HELO</name>
<dbReference type="EMBL" id="KZ613479">
    <property type="protein sequence ID" value="PMD21991.1"/>
    <property type="molecule type" value="Genomic_DNA"/>
</dbReference>
<proteinExistence type="predicted"/>
<organism evidence="3 4">
    <name type="scientific">Hyaloscypha hepaticicola</name>
    <dbReference type="NCBI Taxonomy" id="2082293"/>
    <lineage>
        <taxon>Eukaryota</taxon>
        <taxon>Fungi</taxon>
        <taxon>Dikarya</taxon>
        <taxon>Ascomycota</taxon>
        <taxon>Pezizomycotina</taxon>
        <taxon>Leotiomycetes</taxon>
        <taxon>Helotiales</taxon>
        <taxon>Hyaloscyphaceae</taxon>
        <taxon>Hyaloscypha</taxon>
    </lineage>
</organism>
<keyword evidence="2" id="KW-0472">Membrane</keyword>
<dbReference type="AlphaFoldDB" id="A0A2J6Q6W4"/>
<keyword evidence="4" id="KW-1185">Reference proteome</keyword>
<gene>
    <name evidence="3" type="ORF">NA56DRAFT_645209</name>
</gene>
<feature type="transmembrane region" description="Helical" evidence="2">
    <location>
        <begin position="140"/>
        <end position="157"/>
    </location>
</feature>
<feature type="transmembrane region" description="Helical" evidence="2">
    <location>
        <begin position="164"/>
        <end position="182"/>
    </location>
</feature>